<evidence type="ECO:0000313" key="5">
    <source>
        <dbReference type="Proteomes" id="UP000887574"/>
    </source>
</evidence>
<evidence type="ECO:0000259" key="3">
    <source>
        <dbReference type="SMART" id="SM01292"/>
    </source>
</evidence>
<feature type="domain" description="Far11/STRP C-terminal" evidence="4">
    <location>
        <begin position="549"/>
        <end position="949"/>
    </location>
</feature>
<dbReference type="AlphaFoldDB" id="A0A915D0Z3"/>
<dbReference type="WBParaSite" id="jg14310.1">
    <property type="protein sequence ID" value="jg14310.1"/>
    <property type="gene ID" value="jg14310"/>
</dbReference>
<dbReference type="InterPro" id="IPR012486">
    <property type="entry name" value="Far11/STRP_N"/>
</dbReference>
<evidence type="ECO:0000313" key="6">
    <source>
        <dbReference type="WBParaSite" id="jg14310.1"/>
    </source>
</evidence>
<feature type="region of interest" description="Disordered" evidence="2">
    <location>
        <begin position="505"/>
        <end position="526"/>
    </location>
</feature>
<feature type="region of interest" description="Disordered" evidence="2">
    <location>
        <begin position="537"/>
        <end position="556"/>
    </location>
</feature>
<feature type="compositionally biased region" description="Polar residues" evidence="2">
    <location>
        <begin position="423"/>
        <end position="436"/>
    </location>
</feature>
<dbReference type="Pfam" id="PF11882">
    <property type="entry name" value="DUF3402"/>
    <property type="match status" value="2"/>
</dbReference>
<evidence type="ECO:0000256" key="1">
    <source>
        <dbReference type="ARBA" id="ARBA00007062"/>
    </source>
</evidence>
<name>A0A915D0Z3_9BILA</name>
<accession>A0A915D0Z3</accession>
<evidence type="ECO:0000259" key="4">
    <source>
        <dbReference type="SMART" id="SM01293"/>
    </source>
</evidence>
<feature type="region of interest" description="Disordered" evidence="2">
    <location>
        <begin position="479"/>
        <end position="498"/>
    </location>
</feature>
<dbReference type="PANTHER" id="PTHR13239:SF4">
    <property type="entry name" value="AT25231P"/>
    <property type="match status" value="1"/>
</dbReference>
<dbReference type="PANTHER" id="PTHR13239">
    <property type="entry name" value="PROTEIN REQUIRED FOR HYPHAL ANASTOMOSIS HAM-2"/>
    <property type="match status" value="1"/>
</dbReference>
<dbReference type="SMART" id="SM01293">
    <property type="entry name" value="DUF3402"/>
    <property type="match status" value="1"/>
</dbReference>
<keyword evidence="5" id="KW-1185">Reference proteome</keyword>
<feature type="region of interest" description="Disordered" evidence="2">
    <location>
        <begin position="409"/>
        <end position="470"/>
    </location>
</feature>
<protein>
    <submittedName>
        <fullName evidence="6">Striatin-interacting protein 1</fullName>
    </submittedName>
</protein>
<evidence type="ECO:0000256" key="2">
    <source>
        <dbReference type="SAM" id="MobiDB-lite"/>
    </source>
</evidence>
<organism evidence="5 6">
    <name type="scientific">Ditylenchus dipsaci</name>
    <dbReference type="NCBI Taxonomy" id="166011"/>
    <lineage>
        <taxon>Eukaryota</taxon>
        <taxon>Metazoa</taxon>
        <taxon>Ecdysozoa</taxon>
        <taxon>Nematoda</taxon>
        <taxon>Chromadorea</taxon>
        <taxon>Rhabditida</taxon>
        <taxon>Tylenchina</taxon>
        <taxon>Tylenchomorpha</taxon>
        <taxon>Sphaerularioidea</taxon>
        <taxon>Anguinidae</taxon>
        <taxon>Anguininae</taxon>
        <taxon>Ditylenchus</taxon>
    </lineage>
</organism>
<comment type="similarity">
    <text evidence="1">Belongs to the STRIP family.</text>
</comment>
<feature type="domain" description="Far11/STRP N-terminal" evidence="3">
    <location>
        <begin position="13"/>
        <end position="403"/>
    </location>
</feature>
<sequence length="979" mass="110742">MDCGLSSGQVPNMSEINFEYADCDKHSVEMAELYTYSEMEDFALNFDAFTRYMEDKKIPCTWIRLSSKEQSKLLQDLAQRLDSADSTVRLTAARILLYILQGAYGDFAEEWEDEDPAIEEADDNLTTADKRKSRLSSGCDNKSLSERELSIGGSISPMDLKGIGQDRGTGGYEEPCLVAGAWNAYILYEAGFFQPLCCAERSHSRQSSVSNSRSASNVDLAQAESFERRNRKSATLADNESLRVVINCLYHMLESIRREDLQMKILLAIFAHEQKLQRRQKADFKSYTLERLTELRENFAAELDEPLESAKTPLIILLMDMMPAFVRGNSPHYPIKKVLLLAWKVLLATLGDLKFLSKEKARKRAEAGLKPIEDTLTVASKLKSTACERQQLDTDGVLSHLSRMGRKVRSLHPARPFNRQIALGSNFSQGDSVNKQHGSEEEDVPASTSSSNEEDGDDEVMIGPQTQPGGMIAVSIGEQHKTPAEAPPTPKAETENYPNFPFKPADDKGDHEVQCPDTPVPTPDTRKISSVQQLLNTNGGDQTPKAESPLPVRQGLPWKPKVREKDLEQFLQNERQKYFGYKLPNDSETLFGLPTPVYGNLQIKADENFNKFPFSQIEYIEETSTEKLYRRMLPNMTEIIIALLKVILASLPSSKAKSDAVTILADVLTPETDTNEMLSNSINLDISSHNILEETVRVAIDINRHKELIIKASPQSLSHCSNSSGSTTFTSLRTFPNTWNGNEYPVLTADNVDEADTESPSYYLWRNVFSSINLLRVLNKLTKWKHARTMMLVVFKSAPVLKRCMRAKWLGIFQLYVLKLLKMQARYLGRQWRKSNMDIISSIYLKVRHRLNDDWAYANETRSKSWDFQVEEGELGLAVKKFNSRRYHHLLEPTMDSGGSSAGIATGGLFTGKSYIDDMDMKDFEPVDNSLQSVLSWQPKFSERFKRNYAKWVEEEVIQQKLDWDLLLLNTKGIAENCC</sequence>
<proteinExistence type="inferred from homology"/>
<dbReference type="InterPro" id="IPR021819">
    <property type="entry name" value="Far11/STRP_C"/>
</dbReference>
<reference evidence="6" key="1">
    <citation type="submission" date="2022-11" db="UniProtKB">
        <authorList>
            <consortium name="WormBaseParasite"/>
        </authorList>
    </citation>
    <scope>IDENTIFICATION</scope>
</reference>
<dbReference type="GO" id="GO:0007010">
    <property type="term" value="P:cytoskeleton organization"/>
    <property type="evidence" value="ECO:0007669"/>
    <property type="project" value="TreeGrafter"/>
</dbReference>
<dbReference type="SMART" id="SM01292">
    <property type="entry name" value="N1221"/>
    <property type="match status" value="1"/>
</dbReference>
<dbReference type="Proteomes" id="UP000887574">
    <property type="component" value="Unplaced"/>
</dbReference>
<dbReference type="Pfam" id="PF07923">
    <property type="entry name" value="N1221"/>
    <property type="match status" value="1"/>
</dbReference>
<dbReference type="GO" id="GO:0005829">
    <property type="term" value="C:cytosol"/>
    <property type="evidence" value="ECO:0007669"/>
    <property type="project" value="TreeGrafter"/>
</dbReference>
<feature type="compositionally biased region" description="Basic and acidic residues" evidence="2">
    <location>
        <begin position="505"/>
        <end position="514"/>
    </location>
</feature>
<dbReference type="InterPro" id="IPR040185">
    <property type="entry name" value="Far11/STRP"/>
</dbReference>